<dbReference type="PANTHER" id="PTHR10845">
    <property type="entry name" value="REGULATOR OF G PROTEIN SIGNALING"/>
    <property type="match status" value="1"/>
</dbReference>
<dbReference type="Gene3D" id="1.10.10.10">
    <property type="entry name" value="Winged helix-like DNA-binding domain superfamily/Winged helix DNA-binding domain"/>
    <property type="match status" value="1"/>
</dbReference>
<dbReference type="PROSITE" id="PS50132">
    <property type="entry name" value="RGS"/>
    <property type="match status" value="1"/>
</dbReference>
<dbReference type="Pfam" id="PF25889">
    <property type="entry name" value="WHD_Fungal_DR"/>
    <property type="match status" value="1"/>
</dbReference>
<dbReference type="GO" id="GO:0030695">
    <property type="term" value="F:GTPase regulator activity"/>
    <property type="evidence" value="ECO:0007669"/>
    <property type="project" value="UniProtKB-ARBA"/>
</dbReference>
<dbReference type="InterPro" id="IPR016137">
    <property type="entry name" value="RGS"/>
</dbReference>
<dbReference type="GO" id="GO:0009968">
    <property type="term" value="P:negative regulation of signal transduction"/>
    <property type="evidence" value="ECO:0007669"/>
    <property type="project" value="UniProtKB-KW"/>
</dbReference>
<dbReference type="InterPro" id="IPR036388">
    <property type="entry name" value="WH-like_DNA-bd_sf"/>
</dbReference>
<reference evidence="4" key="1">
    <citation type="submission" date="2022-10" db="EMBL/GenBank/DDBJ databases">
        <authorList>
            <person name="Byrne P K."/>
        </authorList>
    </citation>
    <scope>NUCLEOTIDE SEQUENCE</scope>
    <source>
        <strain evidence="4">IFO1815</strain>
    </source>
</reference>
<dbReference type="Proteomes" id="UP001161438">
    <property type="component" value="Chromosome 12"/>
</dbReference>
<accession>A0AA35IT08</accession>
<dbReference type="PANTHER" id="PTHR10845:SF192">
    <property type="entry name" value="DOUBLE HIT, ISOFORM B"/>
    <property type="match status" value="1"/>
</dbReference>
<dbReference type="InterPro" id="IPR000591">
    <property type="entry name" value="DEP_dom"/>
</dbReference>
<protein>
    <recommendedName>
        <fullName evidence="6">Sst2p</fullName>
    </recommendedName>
</protein>
<dbReference type="SMART" id="SM00315">
    <property type="entry name" value="RGS"/>
    <property type="match status" value="1"/>
</dbReference>
<evidence type="ECO:0000259" key="2">
    <source>
        <dbReference type="PROSITE" id="PS50132"/>
    </source>
</evidence>
<feature type="domain" description="RGS" evidence="2">
    <location>
        <begin position="420"/>
        <end position="689"/>
    </location>
</feature>
<dbReference type="SUPFAM" id="SSF48097">
    <property type="entry name" value="Regulator of G-protein signaling, RGS"/>
    <property type="match status" value="1"/>
</dbReference>
<dbReference type="PROSITE" id="PS50186">
    <property type="entry name" value="DEP"/>
    <property type="match status" value="1"/>
</dbReference>
<proteinExistence type="predicted"/>
<gene>
    <name evidence="4" type="primary">SMKI12G4970</name>
    <name evidence="4" type="ORF">SMKI_12G4970</name>
</gene>
<dbReference type="EMBL" id="OX365768">
    <property type="protein sequence ID" value="CAI4035344.1"/>
    <property type="molecule type" value="Genomic_DNA"/>
</dbReference>
<dbReference type="FunFam" id="1.10.10.10:FF:000842">
    <property type="entry name" value="Sst2p"/>
    <property type="match status" value="1"/>
</dbReference>
<dbReference type="CDD" id="cd04450">
    <property type="entry name" value="DEP_RGS7-like"/>
    <property type="match status" value="1"/>
</dbReference>
<organism evidence="4 5">
    <name type="scientific">Saccharomyces mikatae IFO 1815</name>
    <dbReference type="NCBI Taxonomy" id="226126"/>
    <lineage>
        <taxon>Eukaryota</taxon>
        <taxon>Fungi</taxon>
        <taxon>Dikarya</taxon>
        <taxon>Ascomycota</taxon>
        <taxon>Saccharomycotina</taxon>
        <taxon>Saccharomycetes</taxon>
        <taxon>Saccharomycetales</taxon>
        <taxon>Saccharomycetaceae</taxon>
        <taxon>Saccharomyces</taxon>
    </lineage>
</organism>
<dbReference type="AlphaFoldDB" id="A0AA35IT08"/>
<evidence type="ECO:0008006" key="6">
    <source>
        <dbReference type="Google" id="ProtNLM"/>
    </source>
</evidence>
<evidence type="ECO:0000313" key="4">
    <source>
        <dbReference type="EMBL" id="CAI4035344.1"/>
    </source>
</evidence>
<name>A0AA35IT08_SACMI</name>
<dbReference type="InterPro" id="IPR044926">
    <property type="entry name" value="RGS_subdomain_2"/>
</dbReference>
<keyword evidence="5" id="KW-1185">Reference proteome</keyword>
<dbReference type="GeneID" id="80920198"/>
<evidence type="ECO:0000313" key="5">
    <source>
        <dbReference type="Proteomes" id="UP001161438"/>
    </source>
</evidence>
<dbReference type="GO" id="GO:0035556">
    <property type="term" value="P:intracellular signal transduction"/>
    <property type="evidence" value="ECO:0007669"/>
    <property type="project" value="InterPro"/>
</dbReference>
<evidence type="ECO:0000259" key="3">
    <source>
        <dbReference type="PROSITE" id="PS50186"/>
    </source>
</evidence>
<dbReference type="Pfam" id="PF00615">
    <property type="entry name" value="RGS"/>
    <property type="match status" value="1"/>
</dbReference>
<evidence type="ECO:0000256" key="1">
    <source>
        <dbReference type="ARBA" id="ARBA00022700"/>
    </source>
</evidence>
<dbReference type="InterPro" id="IPR036305">
    <property type="entry name" value="RGS_sf"/>
</dbReference>
<dbReference type="Pfam" id="PF00610">
    <property type="entry name" value="DEP"/>
    <property type="match status" value="1"/>
</dbReference>
<sequence length="698" mass="80141">MANTNKTLHELSSKNFSRTPNGLIFTNDLKTVYSIFLICLDLKEKKHNSDTKSFLLTPFIKHFEFTFTYQEAIKAMGQLELKVDMNTTCINVSYNIKRSLARHLLTLFMSSKLLHTPQDRTRSEPKEKVLFQPTPKGVAVLQKYVRDIGLKKIPDVLLSSFNSMELFTFERSSVTDSIIHSDYLIHILFIKMMGSKPNVWSPTNANDPLPCLSSLLEYTNNDDTFTFEKPKPEQGWQVQMKNIDVNDLERVSPLAHRFFTNPDSESHTQYYVSNTGIRLFEDKAFGTSKKITIKYTFTTKAIWQWIMDCTDIMHVKEAVSLAALFLKTGLIVPVLLQPSRTDKKKFQISRSSFFTLSKRGWDLVSWTGCKINNVRAPNGNIIDLDFALPGHVTVRDEKRALNENEGFPQDILISSNNLNRLDYVLNDPGMRYLFRRHLEREFCVENLDVFIEIKRFLKKMTILKKLIDSKHGNKKPNIGASKNNIVRTIDSALMKQANECLEMAYHIYSAYIMIGSPYQLNIHHNLRQSISNIMLHPHSPLSEQFPFILDDPMLDSAKSNTSSLSSSDENTLGELSEIMLKPSSTLSNEDCLFHKETLKQQSREYKPSPLTLVELNSTTAAVEHPHTIVQYSNDNHQNNNKSDDSLSATLKVLRKLYPLFEIVSNEMYKLMNNDSFQKFTKSNVYKDASALIEIQEKC</sequence>
<dbReference type="InterPro" id="IPR036390">
    <property type="entry name" value="WH_DNA-bd_sf"/>
</dbReference>
<dbReference type="Gene3D" id="1.10.167.10">
    <property type="entry name" value="Regulator of G-protein Signalling 4, domain 2"/>
    <property type="match status" value="1"/>
</dbReference>
<keyword evidence="1" id="KW-0734">Signal transduction inhibitor</keyword>
<feature type="domain" description="DEP" evidence="3">
    <location>
        <begin position="273"/>
        <end position="358"/>
    </location>
</feature>
<dbReference type="SMART" id="SM00049">
    <property type="entry name" value="DEP"/>
    <property type="match status" value="2"/>
</dbReference>
<dbReference type="InterPro" id="IPR058855">
    <property type="entry name" value="RGS1/SST2-like_Fungal-DR"/>
</dbReference>
<dbReference type="RefSeq" id="XP_056078464.1">
    <property type="nucleotide sequence ID" value="XM_056224557.1"/>
</dbReference>
<dbReference type="SUPFAM" id="SSF46785">
    <property type="entry name" value="Winged helix' DNA-binding domain"/>
    <property type="match status" value="1"/>
</dbReference>